<dbReference type="PANTHER" id="PTHR35525:SF3">
    <property type="entry name" value="BLL6575 PROTEIN"/>
    <property type="match status" value="1"/>
</dbReference>
<dbReference type="PANTHER" id="PTHR35525">
    <property type="entry name" value="BLL6575 PROTEIN"/>
    <property type="match status" value="1"/>
</dbReference>
<dbReference type="InterPro" id="IPR010852">
    <property type="entry name" value="ABATE"/>
</dbReference>
<dbReference type="EMBL" id="BAAANY010000003">
    <property type="protein sequence ID" value="GAA1662171.1"/>
    <property type="molecule type" value="Genomic_DNA"/>
</dbReference>
<organism evidence="2 3">
    <name type="scientific">Fodinicola feengrottensis</name>
    <dbReference type="NCBI Taxonomy" id="435914"/>
    <lineage>
        <taxon>Bacteria</taxon>
        <taxon>Bacillati</taxon>
        <taxon>Actinomycetota</taxon>
        <taxon>Actinomycetes</taxon>
        <taxon>Mycobacteriales</taxon>
        <taxon>Fodinicola</taxon>
    </lineage>
</organism>
<dbReference type="Proteomes" id="UP001500618">
    <property type="component" value="Unassembled WGS sequence"/>
</dbReference>
<dbReference type="InterPro" id="IPR023286">
    <property type="entry name" value="ABATE_dom_sf"/>
</dbReference>
<protein>
    <submittedName>
        <fullName evidence="2">CGNR zinc finger domain-containing protein</fullName>
    </submittedName>
</protein>
<reference evidence="2 3" key="1">
    <citation type="journal article" date="2019" name="Int. J. Syst. Evol. Microbiol.">
        <title>The Global Catalogue of Microorganisms (GCM) 10K type strain sequencing project: providing services to taxonomists for standard genome sequencing and annotation.</title>
        <authorList>
            <consortium name="The Broad Institute Genomics Platform"/>
            <consortium name="The Broad Institute Genome Sequencing Center for Infectious Disease"/>
            <person name="Wu L."/>
            <person name="Ma J."/>
        </authorList>
    </citation>
    <scope>NUCLEOTIDE SEQUENCE [LARGE SCALE GENOMIC DNA]</scope>
    <source>
        <strain evidence="2 3">JCM 14718</strain>
    </source>
</reference>
<evidence type="ECO:0000259" key="1">
    <source>
        <dbReference type="Pfam" id="PF11706"/>
    </source>
</evidence>
<accession>A0ABN2FYL8</accession>
<evidence type="ECO:0000313" key="3">
    <source>
        <dbReference type="Proteomes" id="UP001500618"/>
    </source>
</evidence>
<comment type="caution">
    <text evidence="2">The sequence shown here is derived from an EMBL/GenBank/DDBJ whole genome shotgun (WGS) entry which is preliminary data.</text>
</comment>
<dbReference type="InterPro" id="IPR021005">
    <property type="entry name" value="Znf_CGNR"/>
</dbReference>
<evidence type="ECO:0000313" key="2">
    <source>
        <dbReference type="EMBL" id="GAA1662171.1"/>
    </source>
</evidence>
<feature type="domain" description="Zinc finger CGNR" evidence="1">
    <location>
        <begin position="139"/>
        <end position="179"/>
    </location>
</feature>
<name>A0ABN2FYL8_9ACTN</name>
<dbReference type="Gene3D" id="1.10.3300.10">
    <property type="entry name" value="Jann2411-like domain"/>
    <property type="match status" value="1"/>
</dbReference>
<gene>
    <name evidence="2" type="ORF">GCM10009765_09540</name>
</gene>
<sequence length="182" mass="19958">MELEGGHWLECESGGLWLDLLITVRRAYGPTPHDRLGTAELLGKWFAREGLSPVADPTEADLRWARDLREALRSLALATFHSQSWPAADLALLNRALADDHPLVLEGAAVRAPATAREALARIARQAAEHLGGPMAADLGQCGDPDCGMLFLDPTGRRKWCLAQACGVRHRVRAYRERHVSP</sequence>
<dbReference type="SUPFAM" id="SSF160904">
    <property type="entry name" value="Jann2411-like"/>
    <property type="match status" value="1"/>
</dbReference>
<proteinExistence type="predicted"/>
<dbReference type="RefSeq" id="WP_344307482.1">
    <property type="nucleotide sequence ID" value="NZ_BAAANY010000003.1"/>
</dbReference>
<keyword evidence="3" id="KW-1185">Reference proteome</keyword>
<dbReference type="Pfam" id="PF11706">
    <property type="entry name" value="zf-CGNR"/>
    <property type="match status" value="1"/>
</dbReference>
<dbReference type="Pfam" id="PF07336">
    <property type="entry name" value="ABATE"/>
    <property type="match status" value="1"/>
</dbReference>